<evidence type="ECO:0000313" key="1">
    <source>
        <dbReference type="EMBL" id="SEG24892.1"/>
    </source>
</evidence>
<dbReference type="OrthoDB" id="2082235at2"/>
<sequence length="161" mass="17802">MSSVGDTALIVNVPEAEPLVRRWRARELGFLAHVTVLVPFLHVSRVDDTIRDELRELFLRHPAFEVTFREIGRFPDVVYLVPEPADPFVRLTEAVVARWPEAPPYGGRFDTVIPHLTVAAEAEVDLVAAALPLTGRARAVSLLVCDDGEHWSEAGAFPLGT</sequence>
<dbReference type="Proteomes" id="UP000236732">
    <property type="component" value="Unassembled WGS sequence"/>
</dbReference>
<reference evidence="1 2" key="1">
    <citation type="submission" date="2016-10" db="EMBL/GenBank/DDBJ databases">
        <authorList>
            <person name="de Groot N.N."/>
        </authorList>
    </citation>
    <scope>NUCLEOTIDE SEQUENCE [LARGE SCALE GENOMIC DNA]</scope>
    <source>
        <strain evidence="1 2">CGMCC 4.7037</strain>
    </source>
</reference>
<accession>A0A1H5YMM6</accession>
<dbReference type="GO" id="GO:0016874">
    <property type="term" value="F:ligase activity"/>
    <property type="evidence" value="ECO:0007669"/>
    <property type="project" value="UniProtKB-KW"/>
</dbReference>
<gene>
    <name evidence="1" type="ORF">SAMN05444920_102338</name>
</gene>
<dbReference type="AlphaFoldDB" id="A0A1H5YMM6"/>
<proteinExistence type="predicted"/>
<dbReference type="Gene3D" id="3.90.1140.10">
    <property type="entry name" value="Cyclic phosphodiesterase"/>
    <property type="match status" value="1"/>
</dbReference>
<keyword evidence="1" id="KW-0436">Ligase</keyword>
<evidence type="ECO:0000313" key="2">
    <source>
        <dbReference type="Proteomes" id="UP000236732"/>
    </source>
</evidence>
<keyword evidence="2" id="KW-1185">Reference proteome</keyword>
<dbReference type="RefSeq" id="WP_103955031.1">
    <property type="nucleotide sequence ID" value="NZ_FNVT01000002.1"/>
</dbReference>
<protein>
    <submittedName>
        <fullName evidence="1">2'-5' RNA ligase superfamily protein</fullName>
    </submittedName>
</protein>
<dbReference type="EMBL" id="FNVT01000002">
    <property type="protein sequence ID" value="SEG24892.1"/>
    <property type="molecule type" value="Genomic_DNA"/>
</dbReference>
<dbReference type="SUPFAM" id="SSF55144">
    <property type="entry name" value="LigT-like"/>
    <property type="match status" value="1"/>
</dbReference>
<organism evidence="1 2">
    <name type="scientific">Nonomuraea solani</name>
    <dbReference type="NCBI Taxonomy" id="1144553"/>
    <lineage>
        <taxon>Bacteria</taxon>
        <taxon>Bacillati</taxon>
        <taxon>Actinomycetota</taxon>
        <taxon>Actinomycetes</taxon>
        <taxon>Streptosporangiales</taxon>
        <taxon>Streptosporangiaceae</taxon>
        <taxon>Nonomuraea</taxon>
    </lineage>
</organism>
<dbReference type="Pfam" id="PF13563">
    <property type="entry name" value="2_5_RNA_ligase2"/>
    <property type="match status" value="1"/>
</dbReference>
<name>A0A1H5YMM6_9ACTN</name>
<dbReference type="InterPro" id="IPR009097">
    <property type="entry name" value="Cyclic_Pdiesterase"/>
</dbReference>